<dbReference type="SUPFAM" id="SSF48537">
    <property type="entry name" value="Phospholipase C/P1 nuclease"/>
    <property type="match status" value="1"/>
</dbReference>
<keyword evidence="1" id="KW-0540">Nuclease</keyword>
<dbReference type="InterPro" id="IPR003154">
    <property type="entry name" value="S1/P1nuclease"/>
</dbReference>
<organism evidence="7 8">
    <name type="scientific">Bowmanella denitrificans</name>
    <dbReference type="NCBI Taxonomy" id="366582"/>
    <lineage>
        <taxon>Bacteria</taxon>
        <taxon>Pseudomonadati</taxon>
        <taxon>Pseudomonadota</taxon>
        <taxon>Gammaproteobacteria</taxon>
        <taxon>Alteromonadales</taxon>
        <taxon>Alteromonadaceae</taxon>
        <taxon>Bowmanella</taxon>
    </lineage>
</organism>
<sequence length="260" mass="28977">MTLGQNFLLLLGLLLSSQVLAWGEKGHRTVALIAYQQLNAQTQARVDALLAHKGFADIGDASVWPDKVREQKLPEYAHTGPWHYVNLPRGSNGFDMQRDCSRPCIVSALAQMLEQLSSHSPDAQAEALAFVVHLVGDLHQPLHVSFADDRGGNDRKVMFDEEPVSLHYYWDSLVLKSLPQSDLLAAQLLDALSTEQRQSWLSADVNQWLAESYAITASLYQTNPAVIDPVANQHYQQQAKQRIVQAGLRLASLLNKYLPE</sequence>
<evidence type="ECO:0000256" key="3">
    <source>
        <dbReference type="ARBA" id="ARBA00022759"/>
    </source>
</evidence>
<keyword evidence="2" id="KW-0479">Metal-binding</keyword>
<dbReference type="PANTHER" id="PTHR33146:SF26">
    <property type="entry name" value="ENDONUCLEASE 4"/>
    <property type="match status" value="1"/>
</dbReference>
<protein>
    <submittedName>
        <fullName evidence="7">S1/P1 nuclease</fullName>
    </submittedName>
</protein>
<dbReference type="Gene3D" id="1.10.575.10">
    <property type="entry name" value="P1 Nuclease"/>
    <property type="match status" value="1"/>
</dbReference>
<evidence type="ECO:0000256" key="4">
    <source>
        <dbReference type="ARBA" id="ARBA00022801"/>
    </source>
</evidence>
<evidence type="ECO:0000313" key="8">
    <source>
        <dbReference type="Proteomes" id="UP001501757"/>
    </source>
</evidence>
<dbReference type="EMBL" id="BAAAEI010000006">
    <property type="protein sequence ID" value="GAA0351753.1"/>
    <property type="molecule type" value="Genomic_DNA"/>
</dbReference>
<proteinExistence type="predicted"/>
<gene>
    <name evidence="7" type="ORF">GCM10009092_15200</name>
</gene>
<keyword evidence="6" id="KW-0325">Glycoprotein</keyword>
<evidence type="ECO:0000256" key="1">
    <source>
        <dbReference type="ARBA" id="ARBA00022722"/>
    </source>
</evidence>
<keyword evidence="8" id="KW-1185">Reference proteome</keyword>
<dbReference type="CDD" id="cd11010">
    <property type="entry name" value="S1-P1_nuclease"/>
    <property type="match status" value="1"/>
</dbReference>
<keyword evidence="4" id="KW-0378">Hydrolase</keyword>
<evidence type="ECO:0000256" key="5">
    <source>
        <dbReference type="ARBA" id="ARBA00023157"/>
    </source>
</evidence>
<dbReference type="Proteomes" id="UP001501757">
    <property type="component" value="Unassembled WGS sequence"/>
</dbReference>
<evidence type="ECO:0000313" key="7">
    <source>
        <dbReference type="EMBL" id="GAA0351753.1"/>
    </source>
</evidence>
<name>A0ABN0X0X8_9ALTE</name>
<dbReference type="PANTHER" id="PTHR33146">
    <property type="entry name" value="ENDONUCLEASE 4"/>
    <property type="match status" value="1"/>
</dbReference>
<comment type="caution">
    <text evidence="7">The sequence shown here is derived from an EMBL/GenBank/DDBJ whole genome shotgun (WGS) entry which is preliminary data.</text>
</comment>
<dbReference type="RefSeq" id="WP_343843695.1">
    <property type="nucleotide sequence ID" value="NZ_BAAAEI010000006.1"/>
</dbReference>
<keyword evidence="3" id="KW-0255">Endonuclease</keyword>
<dbReference type="InterPro" id="IPR008947">
    <property type="entry name" value="PLipase_C/P1_nuclease_dom_sf"/>
</dbReference>
<evidence type="ECO:0000256" key="2">
    <source>
        <dbReference type="ARBA" id="ARBA00022723"/>
    </source>
</evidence>
<dbReference type="Pfam" id="PF02265">
    <property type="entry name" value="S1-P1_nuclease"/>
    <property type="match status" value="1"/>
</dbReference>
<keyword evidence="5" id="KW-1015">Disulfide bond</keyword>
<reference evidence="7 8" key="1">
    <citation type="journal article" date="2019" name="Int. J. Syst. Evol. Microbiol.">
        <title>The Global Catalogue of Microorganisms (GCM) 10K type strain sequencing project: providing services to taxonomists for standard genome sequencing and annotation.</title>
        <authorList>
            <consortium name="The Broad Institute Genomics Platform"/>
            <consortium name="The Broad Institute Genome Sequencing Center for Infectious Disease"/>
            <person name="Wu L."/>
            <person name="Ma J."/>
        </authorList>
    </citation>
    <scope>NUCLEOTIDE SEQUENCE [LARGE SCALE GENOMIC DNA]</scope>
    <source>
        <strain evidence="7 8">JCM 13378</strain>
    </source>
</reference>
<accession>A0ABN0X0X8</accession>
<evidence type="ECO:0000256" key="6">
    <source>
        <dbReference type="ARBA" id="ARBA00023180"/>
    </source>
</evidence>